<dbReference type="KEGG" id="nlo:107216835"/>
<reference evidence="18" key="1">
    <citation type="submission" date="2025-04" db="UniProtKB">
        <authorList>
            <consortium name="RefSeq"/>
        </authorList>
    </citation>
    <scope>IDENTIFICATION</scope>
    <source>
        <tissue evidence="19 20">Thorax and Abdomen</tissue>
        <tissue evidence="18">Whole body</tissue>
    </source>
</reference>
<keyword evidence="13 16" id="KW-0472">Membrane</keyword>
<feature type="transmembrane region" description="Helical" evidence="16">
    <location>
        <begin position="6"/>
        <end position="28"/>
    </location>
</feature>
<dbReference type="GO" id="GO:0005506">
    <property type="term" value="F:iron ion binding"/>
    <property type="evidence" value="ECO:0007669"/>
    <property type="project" value="InterPro"/>
</dbReference>
<dbReference type="PROSITE" id="PS00086">
    <property type="entry name" value="CYTOCHROME_P450"/>
    <property type="match status" value="1"/>
</dbReference>
<dbReference type="InterPro" id="IPR002401">
    <property type="entry name" value="Cyt_P450_E_grp-I"/>
</dbReference>
<evidence type="ECO:0000313" key="19">
    <source>
        <dbReference type="RefSeq" id="XP_046587125.1"/>
    </source>
</evidence>
<dbReference type="RefSeq" id="XP_015509622.1">
    <property type="nucleotide sequence ID" value="XM_015654136.1"/>
</dbReference>
<organism evidence="17 18">
    <name type="scientific">Neodiprion lecontei</name>
    <name type="common">Redheaded pine sawfly</name>
    <dbReference type="NCBI Taxonomy" id="441921"/>
    <lineage>
        <taxon>Eukaryota</taxon>
        <taxon>Metazoa</taxon>
        <taxon>Ecdysozoa</taxon>
        <taxon>Arthropoda</taxon>
        <taxon>Hexapoda</taxon>
        <taxon>Insecta</taxon>
        <taxon>Pterygota</taxon>
        <taxon>Neoptera</taxon>
        <taxon>Endopterygota</taxon>
        <taxon>Hymenoptera</taxon>
        <taxon>Tenthredinoidea</taxon>
        <taxon>Diprionidae</taxon>
        <taxon>Diprioninae</taxon>
        <taxon>Neodiprion</taxon>
    </lineage>
</organism>
<evidence type="ECO:0000256" key="10">
    <source>
        <dbReference type="ARBA" id="ARBA00023002"/>
    </source>
</evidence>
<keyword evidence="16" id="KW-1133">Transmembrane helix</keyword>
<dbReference type="Gene3D" id="1.10.630.10">
    <property type="entry name" value="Cytochrome P450"/>
    <property type="match status" value="1"/>
</dbReference>
<evidence type="ECO:0000256" key="3">
    <source>
        <dbReference type="ARBA" id="ARBA00004174"/>
    </source>
</evidence>
<dbReference type="InterPro" id="IPR001128">
    <property type="entry name" value="Cyt_P450"/>
</dbReference>
<evidence type="ECO:0000256" key="11">
    <source>
        <dbReference type="ARBA" id="ARBA00023004"/>
    </source>
</evidence>
<protein>
    <submittedName>
        <fullName evidence="18 19 20">Cytochrome P450 4C1</fullName>
    </submittedName>
</protein>
<dbReference type="PRINTS" id="PR00463">
    <property type="entry name" value="EP450I"/>
</dbReference>
<dbReference type="GO" id="GO:0004497">
    <property type="term" value="F:monooxygenase activity"/>
    <property type="evidence" value="ECO:0007669"/>
    <property type="project" value="UniProtKB-KW"/>
</dbReference>
<dbReference type="InParanoid" id="A0A6J0B627"/>
<keyword evidence="12 15" id="KW-0503">Monooxygenase</keyword>
<dbReference type="RefSeq" id="XP_046587126.1">
    <property type="nucleotide sequence ID" value="XM_046731170.1"/>
</dbReference>
<keyword evidence="11 14" id="KW-0408">Iron</keyword>
<keyword evidence="9" id="KW-0492">Microsome</keyword>
<keyword evidence="17" id="KW-1185">Reference proteome</keyword>
<dbReference type="OrthoDB" id="1470350at2759"/>
<gene>
    <name evidence="18 19 20 21" type="primary">LOC107216835</name>
</gene>
<dbReference type="GO" id="GO:0016705">
    <property type="term" value="F:oxidoreductase activity, acting on paired donors, with incorporation or reduction of molecular oxygen"/>
    <property type="evidence" value="ECO:0007669"/>
    <property type="project" value="InterPro"/>
</dbReference>
<evidence type="ECO:0000313" key="21">
    <source>
        <dbReference type="RefSeq" id="XP_046587127.1"/>
    </source>
</evidence>
<evidence type="ECO:0000256" key="12">
    <source>
        <dbReference type="ARBA" id="ARBA00023033"/>
    </source>
</evidence>
<comment type="cofactor">
    <cofactor evidence="1 14">
        <name>heme</name>
        <dbReference type="ChEBI" id="CHEBI:30413"/>
    </cofactor>
</comment>
<dbReference type="Pfam" id="PF00067">
    <property type="entry name" value="p450"/>
    <property type="match status" value="1"/>
</dbReference>
<name>A0A6J0B627_NEOLC</name>
<dbReference type="PRINTS" id="PR00385">
    <property type="entry name" value="P450"/>
</dbReference>
<evidence type="ECO:0000256" key="2">
    <source>
        <dbReference type="ARBA" id="ARBA00003690"/>
    </source>
</evidence>
<dbReference type="GeneID" id="107216835"/>
<evidence type="ECO:0000256" key="8">
    <source>
        <dbReference type="ARBA" id="ARBA00022824"/>
    </source>
</evidence>
<dbReference type="FunCoup" id="A0A6J0B627">
    <property type="interactions" value="18"/>
</dbReference>
<evidence type="ECO:0000256" key="5">
    <source>
        <dbReference type="ARBA" id="ARBA00010617"/>
    </source>
</evidence>
<keyword evidence="16" id="KW-0812">Transmembrane</keyword>
<sequence>MTTAVSISGFIVTSAILCGIISIVIYHLRRLRLYKQVSKFSGPPLLPFFGNALGFVGNTEDILMKIMELLNSYPSPFRVWLGHRLFFGVSNPEQMKRIFLSQKTIEKEDLYKFIRPWLGTGLFTAPASKWRVHRKLIMPTFNSRILESFVEVFAIQSKILNQQMEVELDGAEFDVFHYVSLCTLDIICETAMGVSVRAQTESSCRYVEATKSISSGIFRRMFQIWLHPDFIFERTQLGKTQKECVNYLHSLTEEVIQKKKKAYFQANGKPEKESRNGEFRRKAFLDLLMELTHNGEKFTDDELREEVDTMMLAGNDTTAIVNSFVMLMLASYPNVQNKVYEELYEIFGNDDNDERIVTHEDLPRMEYMERVIKETMRLFPIGPILVRAVTEDLDIGEHTLPAGSSVVLGILKAHRNEEFWPEPLKFDPDRFLPEEVAKRHPYCYVPFSAGPRNCLGIKYAMMAMKTLLSTVLRRYIIKKDDVQSIQDIKLKADLMLKPVKPITIRIEKRTTKINYI</sequence>
<dbReference type="CDD" id="cd20628">
    <property type="entry name" value="CYP4"/>
    <property type="match status" value="1"/>
</dbReference>
<keyword evidence="10 15" id="KW-0560">Oxidoreductase</keyword>
<comment type="function">
    <text evidence="2">May be involved in the metabolism of insect hormones and in the breakdown of synthetic insecticides.</text>
</comment>
<dbReference type="Proteomes" id="UP000829291">
    <property type="component" value="Chromosome 2"/>
</dbReference>
<dbReference type="PANTHER" id="PTHR24291">
    <property type="entry name" value="CYTOCHROME P450 FAMILY 4"/>
    <property type="match status" value="1"/>
</dbReference>
<comment type="similarity">
    <text evidence="5 15">Belongs to the cytochrome P450 family.</text>
</comment>
<evidence type="ECO:0000256" key="4">
    <source>
        <dbReference type="ARBA" id="ARBA00004406"/>
    </source>
</evidence>
<evidence type="ECO:0000256" key="6">
    <source>
        <dbReference type="ARBA" id="ARBA00022617"/>
    </source>
</evidence>
<dbReference type="AlphaFoldDB" id="A0A6J0B627"/>
<evidence type="ECO:0000256" key="7">
    <source>
        <dbReference type="ARBA" id="ARBA00022723"/>
    </source>
</evidence>
<proteinExistence type="inferred from homology"/>
<keyword evidence="6 14" id="KW-0349">Heme</keyword>
<dbReference type="GO" id="GO:0020037">
    <property type="term" value="F:heme binding"/>
    <property type="evidence" value="ECO:0007669"/>
    <property type="project" value="InterPro"/>
</dbReference>
<comment type="subcellular location">
    <subcellularLocation>
        <location evidence="4">Endoplasmic reticulum membrane</location>
        <topology evidence="4">Peripheral membrane protein</topology>
    </subcellularLocation>
    <subcellularLocation>
        <location evidence="3">Microsome membrane</location>
        <topology evidence="3">Peripheral membrane protein</topology>
    </subcellularLocation>
</comment>
<evidence type="ECO:0000313" key="20">
    <source>
        <dbReference type="RefSeq" id="XP_046587126.1"/>
    </source>
</evidence>
<dbReference type="PANTHER" id="PTHR24291:SF189">
    <property type="entry name" value="CYTOCHROME P450 4C3-RELATED"/>
    <property type="match status" value="1"/>
</dbReference>
<evidence type="ECO:0000256" key="14">
    <source>
        <dbReference type="PIRSR" id="PIRSR602401-1"/>
    </source>
</evidence>
<evidence type="ECO:0000256" key="13">
    <source>
        <dbReference type="ARBA" id="ARBA00023136"/>
    </source>
</evidence>
<dbReference type="InterPro" id="IPR017972">
    <property type="entry name" value="Cyt_P450_CS"/>
</dbReference>
<evidence type="ECO:0000256" key="16">
    <source>
        <dbReference type="SAM" id="Phobius"/>
    </source>
</evidence>
<evidence type="ECO:0000256" key="9">
    <source>
        <dbReference type="ARBA" id="ARBA00022848"/>
    </source>
</evidence>
<evidence type="ECO:0000313" key="17">
    <source>
        <dbReference type="Proteomes" id="UP000829291"/>
    </source>
</evidence>
<evidence type="ECO:0000256" key="15">
    <source>
        <dbReference type="RuleBase" id="RU000461"/>
    </source>
</evidence>
<dbReference type="RefSeq" id="XP_046587125.1">
    <property type="nucleotide sequence ID" value="XM_046731169.1"/>
</dbReference>
<dbReference type="SUPFAM" id="SSF48264">
    <property type="entry name" value="Cytochrome P450"/>
    <property type="match status" value="1"/>
</dbReference>
<feature type="binding site" description="axial binding residue" evidence="14">
    <location>
        <position position="454"/>
    </location>
    <ligand>
        <name>heme</name>
        <dbReference type="ChEBI" id="CHEBI:30413"/>
    </ligand>
    <ligandPart>
        <name>Fe</name>
        <dbReference type="ChEBI" id="CHEBI:18248"/>
    </ligandPart>
</feature>
<dbReference type="GO" id="GO:0005789">
    <property type="term" value="C:endoplasmic reticulum membrane"/>
    <property type="evidence" value="ECO:0007669"/>
    <property type="project" value="UniProtKB-SubCell"/>
</dbReference>
<evidence type="ECO:0000256" key="1">
    <source>
        <dbReference type="ARBA" id="ARBA00001971"/>
    </source>
</evidence>
<dbReference type="RefSeq" id="XP_046587127.1">
    <property type="nucleotide sequence ID" value="XM_046731171.1"/>
</dbReference>
<evidence type="ECO:0000313" key="18">
    <source>
        <dbReference type="RefSeq" id="XP_015509622.1"/>
    </source>
</evidence>
<keyword evidence="7 14" id="KW-0479">Metal-binding</keyword>
<accession>A0A6J0B627</accession>
<dbReference type="InterPro" id="IPR036396">
    <property type="entry name" value="Cyt_P450_sf"/>
</dbReference>
<keyword evidence="8" id="KW-0256">Endoplasmic reticulum</keyword>
<dbReference type="InterPro" id="IPR050196">
    <property type="entry name" value="Cytochrome_P450_Monoox"/>
</dbReference>